<feature type="domain" description="Transglycosylase SLT" evidence="3">
    <location>
        <begin position="88"/>
        <end position="194"/>
    </location>
</feature>
<evidence type="ECO:0000256" key="2">
    <source>
        <dbReference type="SAM" id="MobiDB-lite"/>
    </source>
</evidence>
<accession>A0A917XYN5</accession>
<dbReference type="PANTHER" id="PTHR37423">
    <property type="entry name" value="SOLUBLE LYTIC MUREIN TRANSGLYCOSYLASE-RELATED"/>
    <property type="match status" value="1"/>
</dbReference>
<feature type="region of interest" description="Disordered" evidence="2">
    <location>
        <begin position="56"/>
        <end position="78"/>
    </location>
</feature>
<reference evidence="4" key="2">
    <citation type="submission" date="2020-09" db="EMBL/GenBank/DDBJ databases">
        <authorList>
            <person name="Sun Q."/>
            <person name="Ohkuma M."/>
        </authorList>
    </citation>
    <scope>NUCLEOTIDE SEQUENCE</scope>
    <source>
        <strain evidence="4">JCM 17251</strain>
    </source>
</reference>
<dbReference type="GO" id="GO:0000270">
    <property type="term" value="P:peptidoglycan metabolic process"/>
    <property type="evidence" value="ECO:0007669"/>
    <property type="project" value="InterPro"/>
</dbReference>
<feature type="compositionally biased region" description="Polar residues" evidence="2">
    <location>
        <begin position="65"/>
        <end position="78"/>
    </location>
</feature>
<dbReference type="SUPFAM" id="SSF53955">
    <property type="entry name" value="Lysozyme-like"/>
    <property type="match status" value="1"/>
</dbReference>
<dbReference type="GO" id="GO:0016020">
    <property type="term" value="C:membrane"/>
    <property type="evidence" value="ECO:0007669"/>
    <property type="project" value="InterPro"/>
</dbReference>
<evidence type="ECO:0000259" key="3">
    <source>
        <dbReference type="Pfam" id="PF01464"/>
    </source>
</evidence>
<name>A0A917XYN5_9BACI</name>
<evidence type="ECO:0000313" key="4">
    <source>
        <dbReference type="EMBL" id="GGN58317.1"/>
    </source>
</evidence>
<dbReference type="GO" id="GO:0008933">
    <property type="term" value="F:peptidoglycan lytic transglycosylase activity"/>
    <property type="evidence" value="ECO:0007669"/>
    <property type="project" value="InterPro"/>
</dbReference>
<dbReference type="AlphaFoldDB" id="A0A917XYN5"/>
<comment type="similarity">
    <text evidence="1">Belongs to the transglycosylase Slt family.</text>
</comment>
<dbReference type="RefSeq" id="WP_229782661.1">
    <property type="nucleotide sequence ID" value="NZ_BMOS01000012.1"/>
</dbReference>
<sequence>MEIRDLNQLMQLQAMQTMNSGSAHSSSSFAELTFNQLLQSKIDQARALTPPALSSLGSVPFQRPDNLSQPSHQANRSSPLKATAFDHYIVEASEKYNIDKRLIRSVIQAESGFNPRATSGAGAKGLMQLMPGTARGLGVANSYDPRENILGGTKYLRQMLDRYNQNMELALAAYNAGPGNVDKHGGIPPFNETRNYVTKVMNNYLA</sequence>
<protein>
    <recommendedName>
        <fullName evidence="3">Transglycosylase SLT domain-containing protein</fullName>
    </recommendedName>
</protein>
<organism evidence="4 5">
    <name type="scientific">Oceanobacillus indicireducens</name>
    <dbReference type="NCBI Taxonomy" id="1004261"/>
    <lineage>
        <taxon>Bacteria</taxon>
        <taxon>Bacillati</taxon>
        <taxon>Bacillota</taxon>
        <taxon>Bacilli</taxon>
        <taxon>Bacillales</taxon>
        <taxon>Bacillaceae</taxon>
        <taxon>Oceanobacillus</taxon>
    </lineage>
</organism>
<gene>
    <name evidence="4" type="ORF">GCM10007971_20220</name>
</gene>
<dbReference type="InterPro" id="IPR023346">
    <property type="entry name" value="Lysozyme-like_dom_sf"/>
</dbReference>
<dbReference type="PROSITE" id="PS00922">
    <property type="entry name" value="TRANSGLYCOSYLASE"/>
    <property type="match status" value="1"/>
</dbReference>
<evidence type="ECO:0000313" key="5">
    <source>
        <dbReference type="Proteomes" id="UP000624041"/>
    </source>
</evidence>
<dbReference type="Pfam" id="PF01464">
    <property type="entry name" value="SLT"/>
    <property type="match status" value="1"/>
</dbReference>
<dbReference type="InterPro" id="IPR000189">
    <property type="entry name" value="Transglyc_AS"/>
</dbReference>
<dbReference type="Gene3D" id="1.10.530.10">
    <property type="match status" value="1"/>
</dbReference>
<dbReference type="PANTHER" id="PTHR37423:SF2">
    <property type="entry name" value="MEMBRANE-BOUND LYTIC MUREIN TRANSGLYCOSYLASE C"/>
    <property type="match status" value="1"/>
</dbReference>
<reference evidence="4" key="1">
    <citation type="journal article" date="2014" name="Int. J. Syst. Evol. Microbiol.">
        <title>Complete genome sequence of Corynebacterium casei LMG S-19264T (=DSM 44701T), isolated from a smear-ripened cheese.</title>
        <authorList>
            <consortium name="US DOE Joint Genome Institute (JGI-PGF)"/>
            <person name="Walter F."/>
            <person name="Albersmeier A."/>
            <person name="Kalinowski J."/>
            <person name="Ruckert C."/>
        </authorList>
    </citation>
    <scope>NUCLEOTIDE SEQUENCE</scope>
    <source>
        <strain evidence="4">JCM 17251</strain>
    </source>
</reference>
<dbReference type="Proteomes" id="UP000624041">
    <property type="component" value="Unassembled WGS sequence"/>
</dbReference>
<proteinExistence type="inferred from homology"/>
<dbReference type="CDD" id="cd00254">
    <property type="entry name" value="LT-like"/>
    <property type="match status" value="1"/>
</dbReference>
<comment type="caution">
    <text evidence="4">The sequence shown here is derived from an EMBL/GenBank/DDBJ whole genome shotgun (WGS) entry which is preliminary data.</text>
</comment>
<dbReference type="EMBL" id="BMOS01000012">
    <property type="protein sequence ID" value="GGN58317.1"/>
    <property type="molecule type" value="Genomic_DNA"/>
</dbReference>
<keyword evidence="5" id="KW-1185">Reference proteome</keyword>
<evidence type="ECO:0000256" key="1">
    <source>
        <dbReference type="ARBA" id="ARBA00007734"/>
    </source>
</evidence>
<dbReference type="InterPro" id="IPR008258">
    <property type="entry name" value="Transglycosylase_SLT_dom_1"/>
</dbReference>